<dbReference type="AlphaFoldDB" id="A0A3M8C799"/>
<protein>
    <submittedName>
        <fullName evidence="2">MaoC family dehydratase</fullName>
    </submittedName>
</protein>
<feature type="domain" description="FAS1-like dehydratase" evidence="1">
    <location>
        <begin position="6"/>
        <end position="134"/>
    </location>
</feature>
<dbReference type="InterPro" id="IPR029069">
    <property type="entry name" value="HotDog_dom_sf"/>
</dbReference>
<keyword evidence="3" id="KW-1185">Reference proteome</keyword>
<organism evidence="2 3">
    <name type="scientific">Brevibacillus invocatus</name>
    <dbReference type="NCBI Taxonomy" id="173959"/>
    <lineage>
        <taxon>Bacteria</taxon>
        <taxon>Bacillati</taxon>
        <taxon>Bacillota</taxon>
        <taxon>Bacilli</taxon>
        <taxon>Bacillales</taxon>
        <taxon>Paenibacillaceae</taxon>
        <taxon>Brevibacillus</taxon>
    </lineage>
</organism>
<gene>
    <name evidence="2" type="ORF">EDM52_15165</name>
</gene>
<accession>A0A3M8C799</accession>
<name>A0A3M8C799_9BACL</name>
<proteinExistence type="predicted"/>
<dbReference type="SUPFAM" id="SSF54637">
    <property type="entry name" value="Thioesterase/thiol ester dehydrase-isomerase"/>
    <property type="match status" value="1"/>
</dbReference>
<dbReference type="Proteomes" id="UP000282028">
    <property type="component" value="Unassembled WGS sequence"/>
</dbReference>
<dbReference type="OrthoDB" id="160199at2"/>
<evidence type="ECO:0000259" key="1">
    <source>
        <dbReference type="Pfam" id="PF13452"/>
    </source>
</evidence>
<dbReference type="Gene3D" id="3.10.129.10">
    <property type="entry name" value="Hotdog Thioesterase"/>
    <property type="match status" value="1"/>
</dbReference>
<dbReference type="RefSeq" id="WP_122909817.1">
    <property type="nucleotide sequence ID" value="NZ_CBCSBE010000007.1"/>
</dbReference>
<dbReference type="EMBL" id="RHHR01000028">
    <property type="protein sequence ID" value="RNB71576.1"/>
    <property type="molecule type" value="Genomic_DNA"/>
</dbReference>
<reference evidence="2 3" key="1">
    <citation type="submission" date="2018-10" db="EMBL/GenBank/DDBJ databases">
        <title>Phylogenomics of Brevibacillus.</title>
        <authorList>
            <person name="Dunlap C."/>
        </authorList>
    </citation>
    <scope>NUCLEOTIDE SEQUENCE [LARGE SCALE GENOMIC DNA]</scope>
    <source>
        <strain evidence="2 3">JCM 12215</strain>
    </source>
</reference>
<evidence type="ECO:0000313" key="3">
    <source>
        <dbReference type="Proteomes" id="UP000282028"/>
    </source>
</evidence>
<comment type="caution">
    <text evidence="2">The sequence shown here is derived from an EMBL/GenBank/DDBJ whole genome shotgun (WGS) entry which is preliminary data.</text>
</comment>
<evidence type="ECO:0000313" key="2">
    <source>
        <dbReference type="EMBL" id="RNB71576.1"/>
    </source>
</evidence>
<dbReference type="InterPro" id="IPR016709">
    <property type="entry name" value="HadA-like"/>
</dbReference>
<dbReference type="CDD" id="cd03441">
    <property type="entry name" value="R_hydratase_like"/>
    <property type="match status" value="1"/>
</dbReference>
<sequence>MQIDPAVIGSTSEAVLMEVEKGAIRAFAHAIGDENPLFTDEAYAREHGYSSLVAPPTFPTTFRVPIPQVKFELSRVLHGGQEYSYTRPIVAGDVLRCVNQVLDVYEREGKQGGKMTFLVTRVKGEDLDGQLVFTSTSTIILR</sequence>
<dbReference type="PIRSF" id="PIRSF018072">
    <property type="entry name" value="UCP018072"/>
    <property type="match status" value="1"/>
</dbReference>
<dbReference type="InterPro" id="IPR039569">
    <property type="entry name" value="FAS1-like_DH_region"/>
</dbReference>
<dbReference type="Pfam" id="PF13452">
    <property type="entry name" value="FAS1_DH_region"/>
    <property type="match status" value="1"/>
</dbReference>